<protein>
    <submittedName>
        <fullName evidence="2">Uncharacterized protein</fullName>
    </submittedName>
</protein>
<dbReference type="EMBL" id="ASPP01010320">
    <property type="protein sequence ID" value="ETO22988.1"/>
    <property type="molecule type" value="Genomic_DNA"/>
</dbReference>
<sequence length="267" mass="30821">MSTSVDLGKRLPADPQGVKAFLGSAPSKGRENKGSFTLEAEEEEHKKQTAHKQSKSGNFWNKYSKLFEWFEEVASGGNGFSKTLTNNQWKGVCRKEIEEENYYRVVVVTVETRPTGHQAGFVPRIQDTAQYPISVLRDNFYFVVVVVVVVCPFQGNDQNFDNFFFFFNPPSKFSLFYRSFGQLKRQTQEQMQEQTQEQTYAQFPLQLLTFAKEQDLVLLAHSSKKYNSKQGSHYLLSKQSMLWQRINKSKKKKKKSGHCSQSDITLY</sequence>
<proteinExistence type="predicted"/>
<comment type="caution">
    <text evidence="2">The sequence shown here is derived from an EMBL/GenBank/DDBJ whole genome shotgun (WGS) entry which is preliminary data.</text>
</comment>
<feature type="region of interest" description="Disordered" evidence="1">
    <location>
        <begin position="1"/>
        <end position="35"/>
    </location>
</feature>
<organism evidence="2 3">
    <name type="scientific">Reticulomyxa filosa</name>
    <dbReference type="NCBI Taxonomy" id="46433"/>
    <lineage>
        <taxon>Eukaryota</taxon>
        <taxon>Sar</taxon>
        <taxon>Rhizaria</taxon>
        <taxon>Retaria</taxon>
        <taxon>Foraminifera</taxon>
        <taxon>Monothalamids</taxon>
        <taxon>Reticulomyxidae</taxon>
        <taxon>Reticulomyxa</taxon>
    </lineage>
</organism>
<evidence type="ECO:0000313" key="3">
    <source>
        <dbReference type="Proteomes" id="UP000023152"/>
    </source>
</evidence>
<dbReference type="AlphaFoldDB" id="X6NAQ9"/>
<name>X6NAQ9_RETFI</name>
<evidence type="ECO:0000313" key="2">
    <source>
        <dbReference type="EMBL" id="ETO22988.1"/>
    </source>
</evidence>
<keyword evidence="3" id="KW-1185">Reference proteome</keyword>
<evidence type="ECO:0000256" key="1">
    <source>
        <dbReference type="SAM" id="MobiDB-lite"/>
    </source>
</evidence>
<accession>X6NAQ9</accession>
<dbReference type="Proteomes" id="UP000023152">
    <property type="component" value="Unassembled WGS sequence"/>
</dbReference>
<gene>
    <name evidence="2" type="ORF">RFI_14197</name>
</gene>
<reference evidence="2 3" key="1">
    <citation type="journal article" date="2013" name="Curr. Biol.">
        <title>The Genome of the Foraminiferan Reticulomyxa filosa.</title>
        <authorList>
            <person name="Glockner G."/>
            <person name="Hulsmann N."/>
            <person name="Schleicher M."/>
            <person name="Noegel A.A."/>
            <person name="Eichinger L."/>
            <person name="Gallinger C."/>
            <person name="Pawlowski J."/>
            <person name="Sierra R."/>
            <person name="Euteneuer U."/>
            <person name="Pillet L."/>
            <person name="Moustafa A."/>
            <person name="Platzer M."/>
            <person name="Groth M."/>
            <person name="Szafranski K."/>
            <person name="Schliwa M."/>
        </authorList>
    </citation>
    <scope>NUCLEOTIDE SEQUENCE [LARGE SCALE GENOMIC DNA]</scope>
</reference>